<keyword evidence="4" id="KW-0479">Metal-binding</keyword>
<dbReference type="InterPro" id="IPR022907">
    <property type="entry name" value="VapC_family"/>
</dbReference>
<reference evidence="9" key="1">
    <citation type="submission" date="2013-08" db="EMBL/GenBank/DDBJ databases">
        <authorList>
            <person name="Mendez C."/>
            <person name="Richter M."/>
            <person name="Ferrer M."/>
            <person name="Sanchez J."/>
        </authorList>
    </citation>
    <scope>NUCLEOTIDE SEQUENCE</scope>
</reference>
<dbReference type="InterPro" id="IPR050556">
    <property type="entry name" value="Type_II_TA_system_RNase"/>
</dbReference>
<dbReference type="PANTHER" id="PTHR33653">
    <property type="entry name" value="RIBONUCLEASE VAPC2"/>
    <property type="match status" value="1"/>
</dbReference>
<dbReference type="EMBL" id="AUZZ01005745">
    <property type="protein sequence ID" value="EQD48406.1"/>
    <property type="molecule type" value="Genomic_DNA"/>
</dbReference>
<dbReference type="AlphaFoldDB" id="T0ZJ99"/>
<evidence type="ECO:0000256" key="3">
    <source>
        <dbReference type="ARBA" id="ARBA00022722"/>
    </source>
</evidence>
<gene>
    <name evidence="9" type="ORF">B2A_07984</name>
</gene>
<dbReference type="GO" id="GO:0004540">
    <property type="term" value="F:RNA nuclease activity"/>
    <property type="evidence" value="ECO:0007669"/>
    <property type="project" value="InterPro"/>
</dbReference>
<evidence type="ECO:0000256" key="2">
    <source>
        <dbReference type="ARBA" id="ARBA00022649"/>
    </source>
</evidence>
<name>T0ZJ99_9ZZZZ</name>
<keyword evidence="3" id="KW-0540">Nuclease</keyword>
<keyword evidence="6" id="KW-0460">Magnesium</keyword>
<dbReference type="GO" id="GO:0016787">
    <property type="term" value="F:hydrolase activity"/>
    <property type="evidence" value="ECO:0007669"/>
    <property type="project" value="UniProtKB-KW"/>
</dbReference>
<comment type="cofactor">
    <cofactor evidence="1">
        <name>Mg(2+)</name>
        <dbReference type="ChEBI" id="CHEBI:18420"/>
    </cofactor>
</comment>
<evidence type="ECO:0000313" key="9">
    <source>
        <dbReference type="EMBL" id="EQD48406.1"/>
    </source>
</evidence>
<protein>
    <submittedName>
        <fullName evidence="9">PilT protein domain protein</fullName>
    </submittedName>
</protein>
<organism evidence="9">
    <name type="scientific">mine drainage metagenome</name>
    <dbReference type="NCBI Taxonomy" id="410659"/>
    <lineage>
        <taxon>unclassified sequences</taxon>
        <taxon>metagenomes</taxon>
        <taxon>ecological metagenomes</taxon>
    </lineage>
</organism>
<reference evidence="9" key="2">
    <citation type="journal article" date="2014" name="ISME J.">
        <title>Microbial stratification in low pH oxic and suboxic macroscopic growths along an acid mine drainage.</title>
        <authorList>
            <person name="Mendez-Garcia C."/>
            <person name="Mesa V."/>
            <person name="Sprenger R.R."/>
            <person name="Richter M."/>
            <person name="Diez M.S."/>
            <person name="Solano J."/>
            <person name="Bargiela R."/>
            <person name="Golyshina O.V."/>
            <person name="Manteca A."/>
            <person name="Ramos J.L."/>
            <person name="Gallego J.R."/>
            <person name="Llorente I."/>
            <person name="Martins Dos Santos V.A."/>
            <person name="Jensen O.N."/>
            <person name="Pelaez A.I."/>
            <person name="Sanchez J."/>
            <person name="Ferrer M."/>
        </authorList>
    </citation>
    <scope>NUCLEOTIDE SEQUENCE</scope>
</reference>
<feature type="domain" description="PIN" evidence="8">
    <location>
        <begin position="4"/>
        <end position="124"/>
    </location>
</feature>
<keyword evidence="2" id="KW-1277">Toxin-antitoxin system</keyword>
<evidence type="ECO:0000256" key="5">
    <source>
        <dbReference type="ARBA" id="ARBA00022801"/>
    </source>
</evidence>
<dbReference type="Gene3D" id="3.40.50.1010">
    <property type="entry name" value="5'-nuclease"/>
    <property type="match status" value="1"/>
</dbReference>
<dbReference type="CDD" id="cd18745">
    <property type="entry name" value="PIN_VapC4-5_FitB-like"/>
    <property type="match status" value="1"/>
</dbReference>
<comment type="similarity">
    <text evidence="7">Belongs to the PINc/VapC protein family.</text>
</comment>
<evidence type="ECO:0000256" key="7">
    <source>
        <dbReference type="ARBA" id="ARBA00038093"/>
    </source>
</evidence>
<evidence type="ECO:0000256" key="6">
    <source>
        <dbReference type="ARBA" id="ARBA00022842"/>
    </source>
</evidence>
<dbReference type="HAMAP" id="MF_00265">
    <property type="entry name" value="VapC_Nob1"/>
    <property type="match status" value="1"/>
</dbReference>
<evidence type="ECO:0000256" key="4">
    <source>
        <dbReference type="ARBA" id="ARBA00022723"/>
    </source>
</evidence>
<dbReference type="GO" id="GO:0046872">
    <property type="term" value="F:metal ion binding"/>
    <property type="evidence" value="ECO:0007669"/>
    <property type="project" value="UniProtKB-KW"/>
</dbReference>
<dbReference type="Pfam" id="PF01850">
    <property type="entry name" value="PIN"/>
    <property type="match status" value="1"/>
</dbReference>
<dbReference type="InterPro" id="IPR002716">
    <property type="entry name" value="PIN_dom"/>
</dbReference>
<keyword evidence="5" id="KW-0378">Hydrolase</keyword>
<dbReference type="SUPFAM" id="SSF88723">
    <property type="entry name" value="PIN domain-like"/>
    <property type="match status" value="1"/>
</dbReference>
<dbReference type="PANTHER" id="PTHR33653:SF1">
    <property type="entry name" value="RIBONUCLEASE VAPC2"/>
    <property type="match status" value="1"/>
</dbReference>
<accession>T0ZJ99</accession>
<sequence>MKWMLDTDTCIAIIKKHPVALKKIRGKSIGQVGISSITLGELMFGAAKSSHPKVAHDALNEFLLALEVAGFDEGAAMTYGDVRASLERQGRSIGPLDTLIGSHAHVLDIVLVTHNTREFSRIYGLRLEDWIAQ</sequence>
<evidence type="ECO:0000259" key="8">
    <source>
        <dbReference type="Pfam" id="PF01850"/>
    </source>
</evidence>
<proteinExistence type="inferred from homology"/>
<comment type="caution">
    <text evidence="9">The sequence shown here is derived from an EMBL/GenBank/DDBJ whole genome shotgun (WGS) entry which is preliminary data.</text>
</comment>
<evidence type="ECO:0000256" key="1">
    <source>
        <dbReference type="ARBA" id="ARBA00001946"/>
    </source>
</evidence>
<dbReference type="InterPro" id="IPR029060">
    <property type="entry name" value="PIN-like_dom_sf"/>
</dbReference>